<proteinExistence type="predicted"/>
<dbReference type="KEGG" id="phl:KKY_719"/>
<sequence>MMKAAERIYLNADKSRAVPEGHKDAAFLYAAIGDEIPDSAAEKYRLTDGRAKPEGKPAQKPEKPRTPKSNPNGTQKPQTGATPKDEAHELTKVKGIGAGTAKALAAAGVDTIAALAGVDPASPPALEGWRGIANWQDWVAEAKALGAPNTDQE</sequence>
<organism evidence="2 3">
    <name type="scientific">Pelagibacterium halotolerans (strain DSM 22347 / JCM 15775 / CGMCC 1.7692 / B2)</name>
    <dbReference type="NCBI Taxonomy" id="1082931"/>
    <lineage>
        <taxon>Bacteria</taxon>
        <taxon>Pseudomonadati</taxon>
        <taxon>Pseudomonadota</taxon>
        <taxon>Alphaproteobacteria</taxon>
        <taxon>Hyphomicrobiales</taxon>
        <taxon>Devosiaceae</taxon>
        <taxon>Pelagibacterium</taxon>
    </lineage>
</organism>
<keyword evidence="3" id="KW-1185">Reference proteome</keyword>
<dbReference type="AlphaFoldDB" id="G4RDD2"/>
<dbReference type="SUPFAM" id="SSF158702">
    <property type="entry name" value="Sec63 N-terminal domain-like"/>
    <property type="match status" value="1"/>
</dbReference>
<feature type="region of interest" description="Disordered" evidence="1">
    <location>
        <begin position="41"/>
        <end position="93"/>
    </location>
</feature>
<dbReference type="STRING" id="1082931.KKY_719"/>
<evidence type="ECO:0000256" key="1">
    <source>
        <dbReference type="SAM" id="MobiDB-lite"/>
    </source>
</evidence>
<dbReference type="RefSeq" id="WP_014129907.1">
    <property type="nucleotide sequence ID" value="NC_016078.1"/>
</dbReference>
<dbReference type="Proteomes" id="UP000008850">
    <property type="component" value="Chromosome"/>
</dbReference>
<dbReference type="HOGENOM" id="CLU_1711519_0_0_5"/>
<dbReference type="EMBL" id="CP003075">
    <property type="protein sequence ID" value="AEQ50758.1"/>
    <property type="molecule type" value="Genomic_DNA"/>
</dbReference>
<evidence type="ECO:0000313" key="2">
    <source>
        <dbReference type="EMBL" id="AEQ50758.1"/>
    </source>
</evidence>
<feature type="compositionally biased region" description="Polar residues" evidence="1">
    <location>
        <begin position="67"/>
        <end position="81"/>
    </location>
</feature>
<feature type="compositionally biased region" description="Basic and acidic residues" evidence="1">
    <location>
        <begin position="83"/>
        <end position="92"/>
    </location>
</feature>
<feature type="compositionally biased region" description="Basic and acidic residues" evidence="1">
    <location>
        <begin position="41"/>
        <end position="65"/>
    </location>
</feature>
<dbReference type="Pfam" id="PF14520">
    <property type="entry name" value="HHH_5"/>
    <property type="match status" value="1"/>
</dbReference>
<reference evidence="2 3" key="1">
    <citation type="journal article" date="2012" name="J. Bacteriol.">
        <title>Complete genome sequence of Pelagibacterium halotolerans B2T.</title>
        <authorList>
            <person name="Huo Y.Y."/>
            <person name="Cheng H."/>
            <person name="Han X.F."/>
            <person name="Jiang X.W."/>
            <person name="Sun C."/>
            <person name="Zhang X.Q."/>
            <person name="Zhu X.F."/>
            <person name="Liu Y.F."/>
            <person name="Li P.F."/>
            <person name="Ni P.X."/>
            <person name="Wu M."/>
        </authorList>
    </citation>
    <scope>NUCLEOTIDE SEQUENCE [LARGE SCALE GENOMIC DNA]</scope>
    <source>
        <strain evidence="3">DSM 22347 / JCM 15775 / CGMCC 1.7692 / B2</strain>
    </source>
</reference>
<name>G4RDD2_PELHB</name>
<evidence type="ECO:0000313" key="3">
    <source>
        <dbReference type="Proteomes" id="UP000008850"/>
    </source>
</evidence>
<accession>G4RDD2</accession>
<gene>
    <name evidence="2" type="ordered locus">KKY_719</name>
</gene>
<protein>
    <recommendedName>
        <fullName evidence="4">DUF4332 domain-containing protein</fullName>
    </recommendedName>
</protein>
<dbReference type="Gene3D" id="1.10.150.20">
    <property type="entry name" value="5' to 3' exonuclease, C-terminal subdomain"/>
    <property type="match status" value="1"/>
</dbReference>
<evidence type="ECO:0008006" key="4">
    <source>
        <dbReference type="Google" id="ProtNLM"/>
    </source>
</evidence>
<feature type="region of interest" description="Disordered" evidence="1">
    <location>
        <begin position="1"/>
        <end position="21"/>
    </location>
</feature>
<dbReference type="eggNOG" id="ENOG5033MAR">
    <property type="taxonomic scope" value="Bacteria"/>
</dbReference>